<evidence type="ECO:0000256" key="3">
    <source>
        <dbReference type="ARBA" id="ARBA00022603"/>
    </source>
</evidence>
<dbReference type="FunFam" id="3.30.950.10:FF:000002">
    <property type="entry name" value="Ribosomal RNA small subunit methyltransferase I"/>
    <property type="match status" value="1"/>
</dbReference>
<dbReference type="InterPro" id="IPR008189">
    <property type="entry name" value="rRNA_ssu_MeTfrase_I"/>
</dbReference>
<keyword evidence="3 6" id="KW-0489">Methyltransferase</keyword>
<dbReference type="InterPro" id="IPR035996">
    <property type="entry name" value="4pyrrol_Methylase_sf"/>
</dbReference>
<dbReference type="AlphaFoldDB" id="A0A2W4WAL7"/>
<keyword evidence="4 6" id="KW-0808">Transferase</keyword>
<keyword evidence="5 6" id="KW-0949">S-adenosyl-L-methionine</keyword>
<dbReference type="NCBIfam" id="TIGR00096">
    <property type="entry name" value="16S rRNA (cytidine(1402)-2'-O)-methyltransferase"/>
    <property type="match status" value="1"/>
</dbReference>
<evidence type="ECO:0000256" key="5">
    <source>
        <dbReference type="ARBA" id="ARBA00022691"/>
    </source>
</evidence>
<keyword evidence="1 6" id="KW-0963">Cytoplasm</keyword>
<protein>
    <recommendedName>
        <fullName evidence="6">Ribosomal RNA small subunit methyltransferase I</fullName>
        <ecNumber evidence="6">2.1.1.198</ecNumber>
    </recommendedName>
    <alternativeName>
        <fullName evidence="6">16S rRNA 2'-O-ribose C1402 methyltransferase</fullName>
    </alternativeName>
    <alternativeName>
        <fullName evidence="6">rRNA (cytidine-2'-O-)-methyltransferase RsmI</fullName>
    </alternativeName>
</protein>
<dbReference type="InterPro" id="IPR014776">
    <property type="entry name" value="4pyrrole_Mease_sub2"/>
</dbReference>
<comment type="subcellular location">
    <subcellularLocation>
        <location evidence="6">Cytoplasm</location>
    </subcellularLocation>
</comment>
<dbReference type="PANTHER" id="PTHR46111:SF1">
    <property type="entry name" value="RIBOSOMAL RNA SMALL SUBUNIT METHYLTRANSFERASE I"/>
    <property type="match status" value="1"/>
</dbReference>
<proteinExistence type="inferred from homology"/>
<dbReference type="EC" id="2.1.1.198" evidence="6"/>
<organism evidence="8 9">
    <name type="scientific">Shackletoniella antarctica</name>
    <dbReference type="NCBI Taxonomy" id="268115"/>
    <lineage>
        <taxon>Bacteria</taxon>
        <taxon>Bacillati</taxon>
        <taxon>Cyanobacteriota</taxon>
        <taxon>Cyanophyceae</taxon>
        <taxon>Oculatellales</taxon>
        <taxon>Oculatellaceae</taxon>
        <taxon>Shackletoniella</taxon>
    </lineage>
</organism>
<evidence type="ECO:0000256" key="2">
    <source>
        <dbReference type="ARBA" id="ARBA00022552"/>
    </source>
</evidence>
<dbReference type="SUPFAM" id="SSF53790">
    <property type="entry name" value="Tetrapyrrole methylase"/>
    <property type="match status" value="1"/>
</dbReference>
<comment type="catalytic activity">
    <reaction evidence="6">
        <text>cytidine(1402) in 16S rRNA + S-adenosyl-L-methionine = 2'-O-methylcytidine(1402) in 16S rRNA + S-adenosyl-L-homocysteine + H(+)</text>
        <dbReference type="Rhea" id="RHEA:42924"/>
        <dbReference type="Rhea" id="RHEA-COMP:10285"/>
        <dbReference type="Rhea" id="RHEA-COMP:10286"/>
        <dbReference type="ChEBI" id="CHEBI:15378"/>
        <dbReference type="ChEBI" id="CHEBI:57856"/>
        <dbReference type="ChEBI" id="CHEBI:59789"/>
        <dbReference type="ChEBI" id="CHEBI:74495"/>
        <dbReference type="ChEBI" id="CHEBI:82748"/>
        <dbReference type="EC" id="2.1.1.198"/>
    </reaction>
</comment>
<dbReference type="Pfam" id="PF00590">
    <property type="entry name" value="TP_methylase"/>
    <property type="match status" value="1"/>
</dbReference>
<sequence>MPPAPDSDPKPGHLYVVGTPLGNLEDMTFRAVRMLQSVDLIAAEDTRHTGKLLAHFQITTPQISYHEHNRHSRIGEVLHHLQERQHAVALVSDAGMPGISDPGYELVAACVEAQVPVVPIPGPTAAMTALCVSGLPSDRFVFEGFLPLKGKDRTARLDALQQEDRTVILYEAPHKLIKTLEDLSAALGGDRPVTLGRELTKRFEEFWRGTLAEALTHYQSSAPKGEFTLVIQGVARDAPVLSEQAIKAELEHLLSQGLSRADASRQLAKATGQPKKAIYQLSLTLNSLSID</sequence>
<dbReference type="FunFam" id="3.40.1010.10:FF:000002">
    <property type="entry name" value="Ribosomal RNA small subunit methyltransferase I"/>
    <property type="match status" value="1"/>
</dbReference>
<name>A0A2W4WAL7_9CYAN</name>
<dbReference type="PROSITE" id="PS01296">
    <property type="entry name" value="RSMI"/>
    <property type="match status" value="1"/>
</dbReference>
<dbReference type="InterPro" id="IPR018063">
    <property type="entry name" value="SAM_MeTrfase_RsmI_CS"/>
</dbReference>
<dbReference type="InterPro" id="IPR000878">
    <property type="entry name" value="4pyrrol_Mease"/>
</dbReference>
<dbReference type="PANTHER" id="PTHR46111">
    <property type="entry name" value="RIBOSOMAL RNA SMALL SUBUNIT METHYLTRANSFERASE I"/>
    <property type="match status" value="1"/>
</dbReference>
<comment type="similarity">
    <text evidence="6">Belongs to the methyltransferase superfamily. RsmI family.</text>
</comment>
<evidence type="ECO:0000259" key="7">
    <source>
        <dbReference type="Pfam" id="PF00590"/>
    </source>
</evidence>
<reference evidence="9" key="1">
    <citation type="submission" date="2018-04" db="EMBL/GenBank/DDBJ databases">
        <authorList>
            <person name="Cornet L."/>
        </authorList>
    </citation>
    <scope>NUCLEOTIDE SEQUENCE [LARGE SCALE GENOMIC DNA]</scope>
</reference>
<dbReference type="HAMAP" id="MF_01877">
    <property type="entry name" value="16SrRNA_methyltr_I"/>
    <property type="match status" value="1"/>
</dbReference>
<dbReference type="Gene3D" id="3.30.950.10">
    <property type="entry name" value="Methyltransferase, Cobalt-precorrin-4 Transmethylase, Domain 2"/>
    <property type="match status" value="1"/>
</dbReference>
<dbReference type="InterPro" id="IPR014777">
    <property type="entry name" value="4pyrrole_Mease_sub1"/>
</dbReference>
<keyword evidence="2 6" id="KW-0698">rRNA processing</keyword>
<dbReference type="PIRSF" id="PIRSF005917">
    <property type="entry name" value="MTase_YraL"/>
    <property type="match status" value="1"/>
</dbReference>
<reference evidence="8 9" key="2">
    <citation type="submission" date="2018-06" db="EMBL/GenBank/DDBJ databases">
        <title>Metagenomic assembly of (sub)arctic Cyanobacteria and their associated microbiome from non-axenic cultures.</title>
        <authorList>
            <person name="Baurain D."/>
        </authorList>
    </citation>
    <scope>NUCLEOTIDE SEQUENCE [LARGE SCALE GENOMIC DNA]</scope>
    <source>
        <strain evidence="8">ULC041bin1</strain>
    </source>
</reference>
<comment type="function">
    <text evidence="6">Catalyzes the 2'-O-methylation of the ribose of cytidine 1402 (C1402) in 16S rRNA.</text>
</comment>
<dbReference type="GO" id="GO:0005737">
    <property type="term" value="C:cytoplasm"/>
    <property type="evidence" value="ECO:0007669"/>
    <property type="project" value="UniProtKB-SubCell"/>
</dbReference>
<evidence type="ECO:0000256" key="4">
    <source>
        <dbReference type="ARBA" id="ARBA00022679"/>
    </source>
</evidence>
<comment type="caution">
    <text evidence="8">The sequence shown here is derived from an EMBL/GenBank/DDBJ whole genome shotgun (WGS) entry which is preliminary data.</text>
</comment>
<dbReference type="CDD" id="cd11648">
    <property type="entry name" value="RsmI"/>
    <property type="match status" value="1"/>
</dbReference>
<evidence type="ECO:0000256" key="6">
    <source>
        <dbReference type="HAMAP-Rule" id="MF_01877"/>
    </source>
</evidence>
<feature type="domain" description="Tetrapyrrole methylase" evidence="7">
    <location>
        <begin position="13"/>
        <end position="214"/>
    </location>
</feature>
<accession>A0A2W4WAL7</accession>
<evidence type="ECO:0000313" key="8">
    <source>
        <dbReference type="EMBL" id="PZO42084.1"/>
    </source>
</evidence>
<evidence type="ECO:0000313" key="9">
    <source>
        <dbReference type="Proteomes" id="UP000249081"/>
    </source>
</evidence>
<gene>
    <name evidence="6 8" type="primary">rsmI</name>
    <name evidence="8" type="ORF">DCF17_09295</name>
</gene>
<dbReference type="GO" id="GO:0070677">
    <property type="term" value="F:rRNA (cytosine-2'-O-)-methyltransferase activity"/>
    <property type="evidence" value="ECO:0007669"/>
    <property type="project" value="UniProtKB-UniRule"/>
</dbReference>
<dbReference type="Proteomes" id="UP000249081">
    <property type="component" value="Unassembled WGS sequence"/>
</dbReference>
<dbReference type="EMBL" id="QBMN01000052">
    <property type="protein sequence ID" value="PZO42084.1"/>
    <property type="molecule type" value="Genomic_DNA"/>
</dbReference>
<dbReference type="Gene3D" id="3.40.1010.10">
    <property type="entry name" value="Cobalt-precorrin-4 Transmethylase, Domain 1"/>
    <property type="match status" value="1"/>
</dbReference>
<evidence type="ECO:0000256" key="1">
    <source>
        <dbReference type="ARBA" id="ARBA00022490"/>
    </source>
</evidence>